<accession>A0ABN9YC69</accession>
<feature type="non-terminal residue" evidence="1">
    <location>
        <position position="113"/>
    </location>
</feature>
<gene>
    <name evidence="1" type="ORF">PCOR1329_LOCUS84572</name>
</gene>
<proteinExistence type="predicted"/>
<organism evidence="1 2">
    <name type="scientific">Prorocentrum cordatum</name>
    <dbReference type="NCBI Taxonomy" id="2364126"/>
    <lineage>
        <taxon>Eukaryota</taxon>
        <taxon>Sar</taxon>
        <taxon>Alveolata</taxon>
        <taxon>Dinophyceae</taxon>
        <taxon>Prorocentrales</taxon>
        <taxon>Prorocentraceae</taxon>
        <taxon>Prorocentrum</taxon>
    </lineage>
</organism>
<dbReference type="EMBL" id="CAUYUJ010022388">
    <property type="protein sequence ID" value="CAK0910371.1"/>
    <property type="molecule type" value="Genomic_DNA"/>
</dbReference>
<comment type="caution">
    <text evidence="1">The sequence shown here is derived from an EMBL/GenBank/DDBJ whole genome shotgun (WGS) entry which is preliminary data.</text>
</comment>
<name>A0ABN9YC69_9DINO</name>
<keyword evidence="2" id="KW-1185">Reference proteome</keyword>
<reference evidence="1" key="1">
    <citation type="submission" date="2023-10" db="EMBL/GenBank/DDBJ databases">
        <authorList>
            <person name="Chen Y."/>
            <person name="Shah S."/>
            <person name="Dougan E. K."/>
            <person name="Thang M."/>
            <person name="Chan C."/>
        </authorList>
    </citation>
    <scope>NUCLEOTIDE SEQUENCE [LARGE SCALE GENOMIC DNA]</scope>
</reference>
<evidence type="ECO:0000313" key="2">
    <source>
        <dbReference type="Proteomes" id="UP001189429"/>
    </source>
</evidence>
<sequence>MTTARMDQARWRAAVLADWRALAVAPLELRADREVMLSVVRQKGTLMAEVQGPLALDRQLALAAMCQDPTAYHCLAPELQADEGLLLDAARKNLEILVEAPQHLRESKVFMLQ</sequence>
<protein>
    <submittedName>
        <fullName evidence="1">Uncharacterized protein</fullName>
    </submittedName>
</protein>
<dbReference type="Proteomes" id="UP001189429">
    <property type="component" value="Unassembled WGS sequence"/>
</dbReference>
<evidence type="ECO:0000313" key="1">
    <source>
        <dbReference type="EMBL" id="CAK0910371.1"/>
    </source>
</evidence>